<evidence type="ECO:0000256" key="4">
    <source>
        <dbReference type="ARBA" id="ARBA00022448"/>
    </source>
</evidence>
<dbReference type="CDD" id="cd19961">
    <property type="entry name" value="EcYidC-like_peri"/>
    <property type="match status" value="1"/>
</dbReference>
<dbReference type="AlphaFoldDB" id="A0A3B0SD75"/>
<dbReference type="GO" id="GO:0032977">
    <property type="term" value="F:membrane insertase activity"/>
    <property type="evidence" value="ECO:0007669"/>
    <property type="project" value="InterPro"/>
</dbReference>
<keyword evidence="6 13" id="KW-0812">Transmembrane</keyword>
<evidence type="ECO:0000256" key="13">
    <source>
        <dbReference type="SAM" id="Phobius"/>
    </source>
</evidence>
<keyword evidence="10" id="KW-0143">Chaperone</keyword>
<dbReference type="NCBIfam" id="TIGR03592">
    <property type="entry name" value="yidC_oxa1_cterm"/>
    <property type="match status" value="1"/>
</dbReference>
<keyword evidence="9 13" id="KW-0472">Membrane</keyword>
<dbReference type="PANTHER" id="PTHR12428">
    <property type="entry name" value="OXA1"/>
    <property type="match status" value="1"/>
</dbReference>
<dbReference type="EMBL" id="UOEE01000268">
    <property type="protein sequence ID" value="VAV98836.1"/>
    <property type="molecule type" value="Genomic_DNA"/>
</dbReference>
<evidence type="ECO:0000256" key="11">
    <source>
        <dbReference type="ARBA" id="ARBA00033245"/>
    </source>
</evidence>
<evidence type="ECO:0000256" key="1">
    <source>
        <dbReference type="ARBA" id="ARBA00004429"/>
    </source>
</evidence>
<evidence type="ECO:0000256" key="12">
    <source>
        <dbReference type="ARBA" id="ARBA00033342"/>
    </source>
</evidence>
<dbReference type="NCBIfam" id="NF002353">
    <property type="entry name" value="PRK01318.1-4"/>
    <property type="match status" value="1"/>
</dbReference>
<evidence type="ECO:0000256" key="8">
    <source>
        <dbReference type="ARBA" id="ARBA00022989"/>
    </source>
</evidence>
<comment type="similarity">
    <text evidence="2">Belongs to the OXA1/ALB3/YidC family. Type 1 subfamily.</text>
</comment>
<dbReference type="GO" id="GO:0051205">
    <property type="term" value="P:protein insertion into membrane"/>
    <property type="evidence" value="ECO:0007669"/>
    <property type="project" value="TreeGrafter"/>
</dbReference>
<keyword evidence="5" id="KW-1003">Cell membrane</keyword>
<evidence type="ECO:0000256" key="7">
    <source>
        <dbReference type="ARBA" id="ARBA00022927"/>
    </source>
</evidence>
<evidence type="ECO:0000259" key="15">
    <source>
        <dbReference type="Pfam" id="PF14849"/>
    </source>
</evidence>
<evidence type="ECO:0000256" key="2">
    <source>
        <dbReference type="ARBA" id="ARBA00010527"/>
    </source>
</evidence>
<dbReference type="Gene3D" id="2.70.98.90">
    <property type="match status" value="1"/>
</dbReference>
<organism evidence="16">
    <name type="scientific">hydrothermal vent metagenome</name>
    <dbReference type="NCBI Taxonomy" id="652676"/>
    <lineage>
        <taxon>unclassified sequences</taxon>
        <taxon>metagenomes</taxon>
        <taxon>ecological metagenomes</taxon>
    </lineage>
</organism>
<dbReference type="CDD" id="cd20070">
    <property type="entry name" value="5TM_YidC_Alb3"/>
    <property type="match status" value="1"/>
</dbReference>
<dbReference type="InterPro" id="IPR028053">
    <property type="entry name" value="Membr_insert_YidC_N"/>
</dbReference>
<evidence type="ECO:0000256" key="9">
    <source>
        <dbReference type="ARBA" id="ARBA00023136"/>
    </source>
</evidence>
<dbReference type="NCBIfam" id="TIGR03593">
    <property type="entry name" value="yidC_nterm"/>
    <property type="match status" value="1"/>
</dbReference>
<keyword evidence="8 13" id="KW-1133">Transmembrane helix</keyword>
<evidence type="ECO:0000256" key="5">
    <source>
        <dbReference type="ARBA" id="ARBA00022475"/>
    </source>
</evidence>
<keyword evidence="7" id="KW-0653">Protein transport</keyword>
<accession>A0A3B0SD75</accession>
<protein>
    <recommendedName>
        <fullName evidence="3">Membrane protein insertase YidC</fullName>
    </recommendedName>
    <alternativeName>
        <fullName evidence="12">Foldase YidC</fullName>
    </alternativeName>
    <alternativeName>
        <fullName evidence="11">Membrane integrase YidC</fullName>
    </alternativeName>
</protein>
<evidence type="ECO:0000256" key="6">
    <source>
        <dbReference type="ARBA" id="ARBA00022692"/>
    </source>
</evidence>
<feature type="transmembrane region" description="Helical" evidence="13">
    <location>
        <begin position="540"/>
        <end position="565"/>
    </location>
</feature>
<evidence type="ECO:0000256" key="3">
    <source>
        <dbReference type="ARBA" id="ARBA00015325"/>
    </source>
</evidence>
<feature type="domain" description="Membrane insertase YidC/Oxa/ALB C-terminal" evidence="14">
    <location>
        <begin position="376"/>
        <end position="579"/>
    </location>
</feature>
<feature type="transmembrane region" description="Helical" evidence="13">
    <location>
        <begin position="7"/>
        <end position="24"/>
    </location>
</feature>
<feature type="domain" description="Membrane insertase YidC N-terminal" evidence="15">
    <location>
        <begin position="72"/>
        <end position="364"/>
    </location>
</feature>
<dbReference type="InterPro" id="IPR019998">
    <property type="entry name" value="Membr_insert_YidC"/>
</dbReference>
<sequence>MGEQKNLFLAIGLALVVLTIYQYLVVEPAAKARKLARQTEQVQVQQDQKAQDPAIQLAAQVGRQALTASQKIQIDSPSLDGSITAYGSRFNQLSLKAYREELDPDSPEVRLLDPKLARGGEFAMFGWRAADEGANNTLPGLETSWQVTSRNILAPGAPVTMTYESDEGLVFTRRIEIDQQYMFSIFDTVTNTGNTTRSIRPFGQVRKYGDPTVLPKNATPLEKRKLRGSFVSHQGVIGANDGEQIKYNYKKIRKGGGSQSGVGGWIGFTSKYWLTAVIAPLDEPLETNNRMFRSSAGVDVFEASFLGAIRQSTPGSVLSIKMQLFSGAKEVKVLQDYQDNQNIARFDTAIDWGLFWFLTRPYFIVLDWLYGIVGNFGLAIMALTVIIKAIFFPLANKSYESMARMKALQPKMEELKEKFKDDAQQMQKETMALYQREKVSPFGGCLPILLQIPVFFALYKTLYISLEMRHAPFFGWIQDLSEPDPTAIGNLFGLIPWDPTTIPFIGAILAVGIWPLLMGLTMGAQQLLNPPAPDPMQRKIFAFMPVIFTIMMAPFAAGLVIYWSWNNFLSLIQQYIITRKNGVETPFDKWIQKIKN</sequence>
<feature type="transmembrane region" description="Helical" evidence="13">
    <location>
        <begin position="368"/>
        <end position="395"/>
    </location>
</feature>
<dbReference type="HAMAP" id="MF_01810">
    <property type="entry name" value="YidC_type1"/>
    <property type="match status" value="1"/>
</dbReference>
<dbReference type="InterPro" id="IPR038221">
    <property type="entry name" value="YidC_periplasmic_sf"/>
</dbReference>
<dbReference type="PANTHER" id="PTHR12428:SF65">
    <property type="entry name" value="CYTOCHROME C OXIDASE ASSEMBLY PROTEIN COX18, MITOCHONDRIAL"/>
    <property type="match status" value="1"/>
</dbReference>
<dbReference type="InterPro" id="IPR028055">
    <property type="entry name" value="YidC/Oxa/ALB_C"/>
</dbReference>
<dbReference type="PRINTS" id="PR00701">
    <property type="entry name" value="60KDINNERMP"/>
</dbReference>
<evidence type="ECO:0000259" key="14">
    <source>
        <dbReference type="Pfam" id="PF02096"/>
    </source>
</evidence>
<proteinExistence type="inferred from homology"/>
<evidence type="ECO:0000313" key="16">
    <source>
        <dbReference type="EMBL" id="VAV98836.1"/>
    </source>
</evidence>
<dbReference type="GO" id="GO:0005886">
    <property type="term" value="C:plasma membrane"/>
    <property type="evidence" value="ECO:0007669"/>
    <property type="project" value="UniProtKB-SubCell"/>
</dbReference>
<feature type="transmembrane region" description="Helical" evidence="13">
    <location>
        <begin position="501"/>
        <end position="520"/>
    </location>
</feature>
<keyword evidence="4" id="KW-0813">Transport</keyword>
<dbReference type="GO" id="GO:0015031">
    <property type="term" value="P:protein transport"/>
    <property type="evidence" value="ECO:0007669"/>
    <property type="project" value="UniProtKB-KW"/>
</dbReference>
<reference evidence="16" key="1">
    <citation type="submission" date="2018-06" db="EMBL/GenBank/DDBJ databases">
        <authorList>
            <person name="Zhirakovskaya E."/>
        </authorList>
    </citation>
    <scope>NUCLEOTIDE SEQUENCE</scope>
</reference>
<dbReference type="Pfam" id="PF14849">
    <property type="entry name" value="YidC_periplas"/>
    <property type="match status" value="1"/>
</dbReference>
<name>A0A3B0SD75_9ZZZZ</name>
<dbReference type="InterPro" id="IPR001708">
    <property type="entry name" value="YidC/ALB3/OXA1/COX18"/>
</dbReference>
<dbReference type="PRINTS" id="PR01900">
    <property type="entry name" value="YIDCPROTEIN"/>
</dbReference>
<feature type="transmembrane region" description="Helical" evidence="13">
    <location>
        <begin position="439"/>
        <end position="459"/>
    </location>
</feature>
<evidence type="ECO:0000256" key="10">
    <source>
        <dbReference type="ARBA" id="ARBA00023186"/>
    </source>
</evidence>
<comment type="subcellular location">
    <subcellularLocation>
        <location evidence="1">Cell inner membrane</location>
        <topology evidence="1">Multi-pass membrane protein</topology>
    </subcellularLocation>
</comment>
<gene>
    <name evidence="16" type="ORF">MNBD_ALPHA06-1651</name>
</gene>
<dbReference type="Pfam" id="PF02096">
    <property type="entry name" value="60KD_IMP"/>
    <property type="match status" value="1"/>
</dbReference>
<dbReference type="InterPro" id="IPR047196">
    <property type="entry name" value="YidC_ALB_C"/>
</dbReference>